<dbReference type="InterPro" id="IPR016171">
    <property type="entry name" value="Vanillyl_alc_oxidase_C-sub2"/>
</dbReference>
<keyword evidence="4" id="KW-0274">FAD</keyword>
<keyword evidence="3" id="KW-0285">Flavoprotein</keyword>
<dbReference type="Gene3D" id="3.30.70.2740">
    <property type="match status" value="1"/>
</dbReference>
<comment type="caution">
    <text evidence="7">The sequence shown here is derived from an EMBL/GenBank/DDBJ whole genome shotgun (WGS) entry which is preliminary data.</text>
</comment>
<dbReference type="OrthoDB" id="9811557at2"/>
<reference evidence="7 8" key="1">
    <citation type="submission" date="2019-11" db="EMBL/GenBank/DDBJ databases">
        <authorList>
            <person name="Dong K."/>
        </authorList>
    </citation>
    <scope>NUCLEOTIDE SEQUENCE [LARGE SCALE GENOMIC DNA]</scope>
    <source>
        <strain evidence="7 8">JCM 17370</strain>
    </source>
</reference>
<dbReference type="InterPro" id="IPR016164">
    <property type="entry name" value="FAD-linked_Oxase-like_C"/>
</dbReference>
<dbReference type="Pfam" id="PF01565">
    <property type="entry name" value="FAD_binding_4"/>
    <property type="match status" value="1"/>
</dbReference>
<dbReference type="InterPro" id="IPR004113">
    <property type="entry name" value="FAD-bd_oxidored_4_C"/>
</dbReference>
<dbReference type="Gene3D" id="1.10.45.10">
    <property type="entry name" value="Vanillyl-alcohol Oxidase, Chain A, domain 4"/>
    <property type="match status" value="1"/>
</dbReference>
<dbReference type="EMBL" id="WMIF01000007">
    <property type="protein sequence ID" value="MTH34376.1"/>
    <property type="molecule type" value="Genomic_DNA"/>
</dbReference>
<dbReference type="InterPro" id="IPR006094">
    <property type="entry name" value="Oxid_FAD_bind_N"/>
</dbReference>
<dbReference type="FunFam" id="1.10.45.10:FF:000001">
    <property type="entry name" value="D-lactate dehydrogenase mitochondrial"/>
    <property type="match status" value="1"/>
</dbReference>
<dbReference type="PANTHER" id="PTHR43716">
    <property type="entry name" value="D-2-HYDROXYGLUTARATE DEHYDROGENASE, MITOCHONDRIAL"/>
    <property type="match status" value="1"/>
</dbReference>
<dbReference type="PROSITE" id="PS51387">
    <property type="entry name" value="FAD_PCMH"/>
    <property type="match status" value="1"/>
</dbReference>
<dbReference type="GO" id="GO:0022904">
    <property type="term" value="P:respiratory electron transport chain"/>
    <property type="evidence" value="ECO:0007669"/>
    <property type="project" value="TreeGrafter"/>
</dbReference>
<dbReference type="RefSeq" id="WP_155063937.1">
    <property type="nucleotide sequence ID" value="NZ_WMIF01000007.1"/>
</dbReference>
<dbReference type="GO" id="GO:0071949">
    <property type="term" value="F:FAD binding"/>
    <property type="evidence" value="ECO:0007669"/>
    <property type="project" value="InterPro"/>
</dbReference>
<evidence type="ECO:0000256" key="3">
    <source>
        <dbReference type="ARBA" id="ARBA00022630"/>
    </source>
</evidence>
<evidence type="ECO:0000313" key="8">
    <source>
        <dbReference type="Proteomes" id="UP000442533"/>
    </source>
</evidence>
<evidence type="ECO:0000259" key="6">
    <source>
        <dbReference type="PROSITE" id="PS51387"/>
    </source>
</evidence>
<feature type="domain" description="FAD-binding PCMH-type" evidence="6">
    <location>
        <begin position="33"/>
        <end position="212"/>
    </location>
</feature>
<dbReference type="PANTHER" id="PTHR43716:SF1">
    <property type="entry name" value="D-2-HYDROXYGLUTARATE DEHYDROGENASE, MITOCHONDRIAL"/>
    <property type="match status" value="1"/>
</dbReference>
<dbReference type="AlphaFoldDB" id="A0A844H0G7"/>
<accession>A0A844H0G7</accession>
<organism evidence="7 8">
    <name type="scientific">Paracoccus limosus</name>
    <dbReference type="NCBI Taxonomy" id="913252"/>
    <lineage>
        <taxon>Bacteria</taxon>
        <taxon>Pseudomonadati</taxon>
        <taxon>Pseudomonadota</taxon>
        <taxon>Alphaproteobacteria</taxon>
        <taxon>Rhodobacterales</taxon>
        <taxon>Paracoccaceae</taxon>
        <taxon>Paracoccus</taxon>
    </lineage>
</organism>
<dbReference type="InterPro" id="IPR036318">
    <property type="entry name" value="FAD-bd_PCMH-like_sf"/>
</dbReference>
<dbReference type="Proteomes" id="UP000442533">
    <property type="component" value="Unassembled WGS sequence"/>
</dbReference>
<sequence>MSAPRPLVDIVGAGHVLDGAALRERPQDFWNPVATRARAVVSPASVPELSAVLAWCNDNGCPVIPEGGRTNLNQGTAASPEAIILSTMRLDRIGTPDPQAMTVEAGAGAVIQTLQERCEAQGLRFGLDFGARGSAMLGGALSTNAGGFQALRYGVARDQVLGLEAVLADGTVLSHLTAYAKDNTGYDLKQLFIGSEGTLGVITRAVLRLHPGPVTRSTALLGFRDFEAVTRTLATMRRNLQGTLSSYEIMWEEFYEFNLAALSEGRRPMQDRFPFCVLCEAEGFAPESDDERFQNAVMQAIDSGDAGDAVIAQSLRQRDELWRIREDFDAEQRLFTVMIDFDISLRLRDMAAFVAEAERSLAREIPEFLGLHVLGHLGDGNLHVTTGLPTPERKDEVKALIYALIARYGGSISAEHGIGINKRDYLHHSRSAAEIATMRRLKMALDPRNILNPGKVLP</sequence>
<comment type="similarity">
    <text evidence="2">Belongs to the FAD-binding oxidoreductase/transferase type 4 family.</text>
</comment>
<gene>
    <name evidence="7" type="ORF">GL279_07160</name>
</gene>
<name>A0A844H0G7_9RHOB</name>
<dbReference type="SUPFAM" id="SSF55103">
    <property type="entry name" value="FAD-linked oxidases, C-terminal domain"/>
    <property type="match status" value="1"/>
</dbReference>
<evidence type="ECO:0000256" key="1">
    <source>
        <dbReference type="ARBA" id="ARBA00001974"/>
    </source>
</evidence>
<dbReference type="Gene3D" id="3.30.70.2190">
    <property type="match status" value="1"/>
</dbReference>
<evidence type="ECO:0000256" key="2">
    <source>
        <dbReference type="ARBA" id="ARBA00008000"/>
    </source>
</evidence>
<dbReference type="Pfam" id="PF02913">
    <property type="entry name" value="FAD-oxidase_C"/>
    <property type="match status" value="1"/>
</dbReference>
<keyword evidence="5" id="KW-0560">Oxidoreductase</keyword>
<evidence type="ECO:0000256" key="5">
    <source>
        <dbReference type="ARBA" id="ARBA00023002"/>
    </source>
</evidence>
<comment type="cofactor">
    <cofactor evidence="1">
        <name>FAD</name>
        <dbReference type="ChEBI" id="CHEBI:57692"/>
    </cofactor>
</comment>
<evidence type="ECO:0000256" key="4">
    <source>
        <dbReference type="ARBA" id="ARBA00022827"/>
    </source>
</evidence>
<proteinExistence type="inferred from homology"/>
<dbReference type="InterPro" id="IPR016169">
    <property type="entry name" value="FAD-bd_PCMH_sub2"/>
</dbReference>
<keyword evidence="8" id="KW-1185">Reference proteome</keyword>
<dbReference type="GO" id="GO:0016491">
    <property type="term" value="F:oxidoreductase activity"/>
    <property type="evidence" value="ECO:0007669"/>
    <property type="project" value="UniProtKB-KW"/>
</dbReference>
<evidence type="ECO:0000313" key="7">
    <source>
        <dbReference type="EMBL" id="MTH34376.1"/>
    </source>
</evidence>
<dbReference type="InterPro" id="IPR051264">
    <property type="entry name" value="FAD-oxidored/transferase_4"/>
</dbReference>
<protein>
    <submittedName>
        <fullName evidence="7">FAD-binding protein</fullName>
    </submittedName>
</protein>
<dbReference type="InterPro" id="IPR016166">
    <property type="entry name" value="FAD-bd_PCMH"/>
</dbReference>
<dbReference type="Gene3D" id="3.30.465.10">
    <property type="match status" value="1"/>
</dbReference>
<dbReference type="SUPFAM" id="SSF56176">
    <property type="entry name" value="FAD-binding/transporter-associated domain-like"/>
    <property type="match status" value="1"/>
</dbReference>